<keyword evidence="4" id="KW-1185">Reference proteome</keyword>
<dbReference type="AlphaFoldDB" id="A0A4Q7YXL7"/>
<feature type="domain" description="DUF4126" evidence="2">
    <location>
        <begin position="15"/>
        <end position="155"/>
    </location>
</feature>
<comment type="caution">
    <text evidence="3">The sequence shown here is derived from an EMBL/GenBank/DDBJ whole genome shotgun (WGS) entry which is preliminary data.</text>
</comment>
<keyword evidence="1" id="KW-0812">Transmembrane</keyword>
<evidence type="ECO:0000313" key="4">
    <source>
        <dbReference type="Proteomes" id="UP000292958"/>
    </source>
</evidence>
<feature type="transmembrane region" description="Helical" evidence="1">
    <location>
        <begin position="79"/>
        <end position="98"/>
    </location>
</feature>
<dbReference type="RefSeq" id="WP_165420110.1">
    <property type="nucleotide sequence ID" value="NZ_SHKW01000001.1"/>
</dbReference>
<evidence type="ECO:0000256" key="1">
    <source>
        <dbReference type="SAM" id="Phobius"/>
    </source>
</evidence>
<proteinExistence type="predicted"/>
<evidence type="ECO:0000259" key="2">
    <source>
        <dbReference type="Pfam" id="PF13548"/>
    </source>
</evidence>
<organism evidence="3 4">
    <name type="scientific">Edaphobacter modestus</name>
    <dbReference type="NCBI Taxonomy" id="388466"/>
    <lineage>
        <taxon>Bacteria</taxon>
        <taxon>Pseudomonadati</taxon>
        <taxon>Acidobacteriota</taxon>
        <taxon>Terriglobia</taxon>
        <taxon>Terriglobales</taxon>
        <taxon>Acidobacteriaceae</taxon>
        <taxon>Edaphobacter</taxon>
    </lineage>
</organism>
<feature type="transmembrane region" description="Helical" evidence="1">
    <location>
        <begin position="137"/>
        <end position="159"/>
    </location>
</feature>
<gene>
    <name evidence="3" type="ORF">BDD14_3382</name>
</gene>
<evidence type="ECO:0000313" key="3">
    <source>
        <dbReference type="EMBL" id="RZU41845.1"/>
    </source>
</evidence>
<feature type="transmembrane region" description="Helical" evidence="1">
    <location>
        <begin position="7"/>
        <end position="35"/>
    </location>
</feature>
<dbReference type="Proteomes" id="UP000292958">
    <property type="component" value="Unassembled WGS sequence"/>
</dbReference>
<sequence length="161" mass="17620">MTLEVLTWLIAIPLLGFITGMRTLTPITVLCWFAWLKLLPVDHWAWWSAKLAVVILFTALATLEYVADKYSRMPRPTRPVVLIIRVFFGGLVGAIVASSLDAPGIEGVILGVLGSLAGAFAAYQLRHQLTHRIGCKTWHVTVSEDIFAIACTILCMGIVTG</sequence>
<keyword evidence="1" id="KW-0472">Membrane</keyword>
<accession>A0A4Q7YXL7</accession>
<feature type="transmembrane region" description="Helical" evidence="1">
    <location>
        <begin position="104"/>
        <end position="125"/>
    </location>
</feature>
<keyword evidence="1" id="KW-1133">Transmembrane helix</keyword>
<dbReference type="Pfam" id="PF13548">
    <property type="entry name" value="DUF4126"/>
    <property type="match status" value="1"/>
</dbReference>
<protein>
    <submittedName>
        <fullName evidence="3">Putative membrane protein</fullName>
    </submittedName>
</protein>
<name>A0A4Q7YXL7_9BACT</name>
<reference evidence="3 4" key="1">
    <citation type="submission" date="2019-02" db="EMBL/GenBank/DDBJ databases">
        <title>Genomic Encyclopedia of Archaeal and Bacterial Type Strains, Phase II (KMG-II): from individual species to whole genera.</title>
        <authorList>
            <person name="Goeker M."/>
        </authorList>
    </citation>
    <scope>NUCLEOTIDE SEQUENCE [LARGE SCALE GENOMIC DNA]</scope>
    <source>
        <strain evidence="3 4">DSM 18101</strain>
    </source>
</reference>
<dbReference type="EMBL" id="SHKW01000001">
    <property type="protein sequence ID" value="RZU41845.1"/>
    <property type="molecule type" value="Genomic_DNA"/>
</dbReference>
<feature type="transmembrane region" description="Helical" evidence="1">
    <location>
        <begin position="47"/>
        <end position="67"/>
    </location>
</feature>
<dbReference type="InterPro" id="IPR025196">
    <property type="entry name" value="DUF4126"/>
</dbReference>